<proteinExistence type="predicted"/>
<evidence type="ECO:0000313" key="3">
    <source>
        <dbReference type="EMBL" id="KAK6499956.1"/>
    </source>
</evidence>
<protein>
    <submittedName>
        <fullName evidence="3">Uncharacterized protein</fullName>
    </submittedName>
</protein>
<dbReference type="PANTHER" id="PTHR33488:SF2">
    <property type="entry name" value="EARLY ENDOSOME ANTIGEN 1-LIKE"/>
    <property type="match status" value="1"/>
</dbReference>
<evidence type="ECO:0000256" key="1">
    <source>
        <dbReference type="SAM" id="Coils"/>
    </source>
</evidence>
<evidence type="ECO:0000313" key="4">
    <source>
        <dbReference type="Proteomes" id="UP001370758"/>
    </source>
</evidence>
<sequence>MATREEKLALVVKKEADRRNAMTSAAINDVSKEIKSTILFQYRWEELLMAAPVAINCMGGCFIAASSPIATATKISTFDYETSNLDSQVITNQTSPTSLQAGLVQASNLGRIAFLQAERGMGTIKNYSAAMTGKNCSQILNCLNNPEDAKLYLANYMGLFQKSADKCHSAALMMDLKFAQWLTYLCKFHVSCVQQQSETEAKRLQNEIDITAKEIEERTMEKNVAHSKEAADMYKTQVKDAQAQVKKAMESFPSGMEVLLGDLASSYVNMIGSGLNAAANLGAGYLQSTNPAAALGGALGGAVGAGGQGQAQAPQAAGMAQQLVTGLLGNLGQGLQNAGQNGTPEGLGQHLLGGLLNTAGQTIAGVADPALLQINSIMIYLNILKGIVNGADGVDWEQVTASSNGHSGFSYAVQMLSSVKETFNPPQPIGSASSSLISVLNIVYQTVTAIRDHAGEDPKLPKTDKRVIKWQDDFNKQYNIAVQLQANGGMLPGTPINALPSYNQVTKETHEQLQKLQGDVQKEGLQPQTPQQRGAGQAMMDNARARANAANQSYKEANSRYLESNKRLMETQIALGEVQAQMAKLKNDKITLEEVKEVLMKSIVLLVKMKAQVEKLVKFFGALAQTVELAIETAVKPFIETVTTAVGGDLDNIKGFHLSDFTRDCIFQNVLTIRAYFNVFGQVATMWVDLSNDHISPGITLTENLGQIASSNDTKVKDTISQKANLLQQWAEGAKAAVAKKARETQEGIESDMKARIKGLAETTTLLLPSPEERKAIEDAKASGVTPPASVEPLDLDFDF</sequence>
<keyword evidence="4" id="KW-1185">Reference proteome</keyword>
<dbReference type="AlphaFoldDB" id="A0AAV9W2K5"/>
<dbReference type="EMBL" id="JAVHJL010000007">
    <property type="protein sequence ID" value="KAK6499956.1"/>
    <property type="molecule type" value="Genomic_DNA"/>
</dbReference>
<feature type="coiled-coil region" evidence="1">
    <location>
        <begin position="194"/>
        <end position="251"/>
    </location>
</feature>
<name>A0AAV9W2K5_9PEZI</name>
<feature type="region of interest" description="Disordered" evidence="2">
    <location>
        <begin position="520"/>
        <end position="539"/>
    </location>
</feature>
<comment type="caution">
    <text evidence="3">The sequence shown here is derived from an EMBL/GenBank/DDBJ whole genome shotgun (WGS) entry which is preliminary data.</text>
</comment>
<keyword evidence="1" id="KW-0175">Coiled coil</keyword>
<feature type="region of interest" description="Disordered" evidence="2">
    <location>
        <begin position="778"/>
        <end position="800"/>
    </location>
</feature>
<organism evidence="3 4">
    <name type="scientific">Arthrobotrys musiformis</name>
    <dbReference type="NCBI Taxonomy" id="47236"/>
    <lineage>
        <taxon>Eukaryota</taxon>
        <taxon>Fungi</taxon>
        <taxon>Dikarya</taxon>
        <taxon>Ascomycota</taxon>
        <taxon>Pezizomycotina</taxon>
        <taxon>Orbiliomycetes</taxon>
        <taxon>Orbiliales</taxon>
        <taxon>Orbiliaceae</taxon>
        <taxon>Arthrobotrys</taxon>
    </lineage>
</organism>
<dbReference type="Proteomes" id="UP001370758">
    <property type="component" value="Unassembled WGS sequence"/>
</dbReference>
<dbReference type="PANTHER" id="PTHR33488">
    <property type="entry name" value="ZGC:162509"/>
    <property type="match status" value="1"/>
</dbReference>
<feature type="coiled-coil region" evidence="1">
    <location>
        <begin position="540"/>
        <end position="595"/>
    </location>
</feature>
<gene>
    <name evidence="3" type="ORF">TWF481_010312</name>
</gene>
<reference evidence="3 4" key="1">
    <citation type="submission" date="2023-08" db="EMBL/GenBank/DDBJ databases">
        <authorList>
            <person name="Palmer J.M."/>
        </authorList>
    </citation>
    <scope>NUCLEOTIDE SEQUENCE [LARGE SCALE GENOMIC DNA]</scope>
    <source>
        <strain evidence="3 4">TWF481</strain>
    </source>
</reference>
<accession>A0AAV9W2K5</accession>
<evidence type="ECO:0000256" key="2">
    <source>
        <dbReference type="SAM" id="MobiDB-lite"/>
    </source>
</evidence>